<dbReference type="FunFam" id="1.10.10.1580:FF:000001">
    <property type="entry name" value="interferon regulatory factor 2-binding protein 2"/>
    <property type="match status" value="1"/>
</dbReference>
<dbReference type="AlphaFoldDB" id="A0A2M4ACX5"/>
<organism evidence="7">
    <name type="scientific">Anopheles triannulatus</name>
    <dbReference type="NCBI Taxonomy" id="58253"/>
    <lineage>
        <taxon>Eukaryota</taxon>
        <taxon>Metazoa</taxon>
        <taxon>Ecdysozoa</taxon>
        <taxon>Arthropoda</taxon>
        <taxon>Hexapoda</taxon>
        <taxon>Insecta</taxon>
        <taxon>Pterygota</taxon>
        <taxon>Neoptera</taxon>
        <taxon>Endopterygota</taxon>
        <taxon>Diptera</taxon>
        <taxon>Nematocera</taxon>
        <taxon>Culicoidea</taxon>
        <taxon>Culicidae</taxon>
        <taxon>Anophelinae</taxon>
        <taxon>Anopheles</taxon>
    </lineage>
</organism>
<feature type="compositionally biased region" description="Gly residues" evidence="4">
    <location>
        <begin position="281"/>
        <end position="290"/>
    </location>
</feature>
<dbReference type="PANTHER" id="PTHR10816:SF19">
    <property type="entry name" value="PROTEIN INTERACTING WITH TTK69 AND SIN3A, ISOFORM D"/>
    <property type="match status" value="1"/>
</dbReference>
<reference evidence="7" key="1">
    <citation type="submission" date="2018-01" db="EMBL/GenBank/DDBJ databases">
        <title>An insight into the sialome of Amazonian anophelines.</title>
        <authorList>
            <person name="Ribeiro J.M."/>
            <person name="Scarpassa V."/>
            <person name="Calvo E."/>
        </authorList>
    </citation>
    <scope>NUCLEOTIDE SEQUENCE</scope>
    <source>
        <tissue evidence="7">Salivary glands</tissue>
    </source>
</reference>
<feature type="compositionally biased region" description="Gly residues" evidence="4">
    <location>
        <begin position="450"/>
        <end position="462"/>
    </location>
</feature>
<proteinExistence type="inferred from homology"/>
<evidence type="ECO:0000256" key="1">
    <source>
        <dbReference type="ARBA" id="ARBA00004123"/>
    </source>
</evidence>
<dbReference type="EMBL" id="GGFK01005310">
    <property type="protein sequence ID" value="MBW38631.1"/>
    <property type="molecule type" value="Transcribed_RNA"/>
</dbReference>
<feature type="compositionally biased region" description="Low complexity" evidence="4">
    <location>
        <begin position="129"/>
        <end position="138"/>
    </location>
</feature>
<accession>A0A2M4ACX5</accession>
<name>A0A2M4ACX5_9DIPT</name>
<evidence type="ECO:0000259" key="5">
    <source>
        <dbReference type="Pfam" id="PF11261"/>
    </source>
</evidence>
<dbReference type="GO" id="GO:0006357">
    <property type="term" value="P:regulation of transcription by RNA polymerase II"/>
    <property type="evidence" value="ECO:0007669"/>
    <property type="project" value="TreeGrafter"/>
</dbReference>
<feature type="compositionally biased region" description="Low complexity" evidence="4">
    <location>
        <begin position="422"/>
        <end position="442"/>
    </location>
</feature>
<dbReference type="InterPro" id="IPR022750">
    <property type="entry name" value="IRF-2BP1_2-like_Znf"/>
</dbReference>
<evidence type="ECO:0000313" key="7">
    <source>
        <dbReference type="EMBL" id="MBW38631.1"/>
    </source>
</evidence>
<comment type="subcellular location">
    <subcellularLocation>
        <location evidence="1">Nucleus</location>
    </subcellularLocation>
</comment>
<feature type="compositionally biased region" description="Pro residues" evidence="4">
    <location>
        <begin position="317"/>
        <end position="333"/>
    </location>
</feature>
<dbReference type="GO" id="GO:0003714">
    <property type="term" value="F:transcription corepressor activity"/>
    <property type="evidence" value="ECO:0007669"/>
    <property type="project" value="TreeGrafter"/>
</dbReference>
<dbReference type="CDD" id="cd16511">
    <property type="entry name" value="vRING-HC_IRF2BP1-like"/>
    <property type="match status" value="1"/>
</dbReference>
<feature type="compositionally biased region" description="Pro residues" evidence="4">
    <location>
        <begin position="497"/>
        <end position="520"/>
    </location>
</feature>
<feature type="compositionally biased region" description="Low complexity" evidence="4">
    <location>
        <begin position="397"/>
        <end position="406"/>
    </location>
</feature>
<feature type="domain" description="Interferon regulatory factor 2-binding protein 1/2-like C3HC4 zinc finger" evidence="6">
    <location>
        <begin position="526"/>
        <end position="597"/>
    </location>
</feature>
<feature type="compositionally biased region" description="Low complexity" evidence="4">
    <location>
        <begin position="334"/>
        <end position="368"/>
    </location>
</feature>
<comment type="similarity">
    <text evidence="2">Belongs to the IRF2BP family.</text>
</comment>
<evidence type="ECO:0000259" key="6">
    <source>
        <dbReference type="Pfam" id="PF25454"/>
    </source>
</evidence>
<feature type="region of interest" description="Disordered" evidence="4">
    <location>
        <begin position="57"/>
        <end position="85"/>
    </location>
</feature>
<protein>
    <submittedName>
        <fullName evidence="7">Putative interferon regulatory factor 2-binding protein-like isoform x1</fullName>
    </submittedName>
</protein>
<evidence type="ECO:0000256" key="4">
    <source>
        <dbReference type="SAM" id="MobiDB-lite"/>
    </source>
</evidence>
<feature type="domain" description="Interferon regulatory factor 2-binding protein 1/2-like zinc finger" evidence="5">
    <location>
        <begin position="6"/>
        <end position="57"/>
    </location>
</feature>
<feature type="compositionally biased region" description="Gly residues" evidence="4">
    <location>
        <begin position="474"/>
        <end position="496"/>
    </location>
</feature>
<feature type="region of interest" description="Disordered" evidence="4">
    <location>
        <begin position="112"/>
        <end position="234"/>
    </location>
</feature>
<dbReference type="Pfam" id="PF25454">
    <property type="entry name" value="zf-C3HC4_IRF-2BP1_2"/>
    <property type="match status" value="1"/>
</dbReference>
<evidence type="ECO:0000256" key="2">
    <source>
        <dbReference type="ARBA" id="ARBA00010802"/>
    </source>
</evidence>
<sequence length="609" mass="61386">MSVQAKRQHCYLCDLPRMPWAMINDFSEHVCRGCVNYEGADRIELVLETARQMKRIHSAATGGPSGGSGKRGGGHENGELSHRSVPTVAGPHHYSVRAGPNGPTLVDFTPKHEPHDIVGSVGRGGGPGPRMQQHLPPQHHMPPHAVGGGGGGSVGGGGGRQQVVPPALSVNLKRPPPDDDDHQMDGPTGSAKQRGGPDDPVAIGQQRPPLTRGESLPAVPFVPERQPSYKDKHPVRTASFDTAAFKSMDPKQQNAGIFVNAPVMSRVYPNVIPIPPPVSMGGAGGGGGGDTTPPTPSIAPLQSPMANLMSITETLPPGSPRNGPSPPGPPPPRTASRGSQHSPNSSGSSSGRRSSGSRHVSSTTVTSSEVPLPNASVPGGSGSTTPNGSNGNGGPGSASTPPVSMGGPMGGGPPGVGPGQPPSQQQQMSQQGPPPQSQQQQSQPPPDGVGSLGGGGGPGGSLNGPNASPAPPGSAGGGSGGGNSGVPGGPGSGGPAGLPPPPPGTAPPNSVPGSGPAPAPAPNPTLKCTLCQERLEDTHFVQCPSVGHHKFCFPCSRESIKRQGSGAEVYCPSGEKCPLANSTIPWAFMQGEIATILGEELKVKKERET</sequence>
<feature type="compositionally biased region" description="Basic and acidic residues" evidence="4">
    <location>
        <begin position="73"/>
        <end position="82"/>
    </location>
</feature>
<dbReference type="SUPFAM" id="SSF57850">
    <property type="entry name" value="RING/U-box"/>
    <property type="match status" value="1"/>
</dbReference>
<feature type="compositionally biased region" description="Gly residues" evidence="4">
    <location>
        <begin position="146"/>
        <end position="160"/>
    </location>
</feature>
<dbReference type="InterPro" id="IPR044882">
    <property type="entry name" value="I2BP1/2_C3HC4-RING_sf"/>
</dbReference>
<dbReference type="InterPro" id="IPR057414">
    <property type="entry name" value="Zf-C3HC4_IRF-2BP1_2"/>
</dbReference>
<feature type="region of interest" description="Disordered" evidence="4">
    <location>
        <begin position="279"/>
        <end position="520"/>
    </location>
</feature>
<keyword evidence="3" id="KW-0539">Nucleus</keyword>
<evidence type="ECO:0000256" key="3">
    <source>
        <dbReference type="ARBA" id="ARBA00023242"/>
    </source>
</evidence>
<dbReference type="GO" id="GO:0005634">
    <property type="term" value="C:nucleus"/>
    <property type="evidence" value="ECO:0007669"/>
    <property type="project" value="UniProtKB-SubCell"/>
</dbReference>
<dbReference type="Pfam" id="PF11261">
    <property type="entry name" value="IRF-2BP1_2"/>
    <property type="match status" value="1"/>
</dbReference>
<dbReference type="PANTHER" id="PTHR10816">
    <property type="entry name" value="MYELIN TRANSCRIPTION FACTOR 1-RELATED"/>
    <property type="match status" value="1"/>
</dbReference>
<dbReference type="Gene3D" id="1.10.10.1580">
    <property type="entry name" value="Interferon regulatory factor 2-binding protein"/>
    <property type="match status" value="1"/>
</dbReference>